<dbReference type="EMBL" id="KD184280">
    <property type="protein sequence ID" value="EMS54233.1"/>
    <property type="molecule type" value="Genomic_DNA"/>
</dbReference>
<dbReference type="Pfam" id="PF04578">
    <property type="entry name" value="DUF594"/>
    <property type="match status" value="1"/>
</dbReference>
<keyword evidence="2" id="KW-0812">Transmembrane</keyword>
<sequence>MAYFNDSSKVLMCPGHTDIAPYVANLTSSYSDKSNESSVVATSVFMLVLAAVFFNLNLFSRISNTSAVLNPTARLILTSAVSLFLPVMSYLFSEAKNTPDAAGAGKVEEDLPVRARLILTWMLLAELLRKNVEAIPTTAAMQKGYSIIIANANAVAWLGYLVFFNLKGAGRVAVFGILWLLCAAKFVQRVAFTEIGKRSFAYGKNARLLSSYMAEMVKRPPHVQTPTPSQRLEMCNYVVMGEENLMLKPGSHGYELDLDRLTATYGDHIGDHIVTVGKIWALPQQEKKPRLKRLKRLCLSFALFKQLRPRFELLRAATKEETDHCRDLIFQGLCSYDHTDLEVEPGVALFQVLKDEISFLSEYYHSVHPVVLASPYFFVINYITFPVVVFGLCVMTVALAGDGDMPEAIASIGRDNYAISSGIFTLTKCLWRNFFHTPAAFFVIVDISITYLLFIAFVYEQVSEYMVFVFSNWFMVSLLCNYAARPRWRDSTTYRGILRRMSWISSKLSHPSRITLKQFSVLRVSWLSMTLPTTFLPRQAKSSIMERFRLAAYGHDGSPAPPSNGQYVIDHWRRHTDLSCFCESKSVVEVILIWHIATTILEIEYPGRHKAETSSRLVATRLSKYCAYLVVIHPELLPDDREGTERVLEDMKRDLKVAVGGWWAYYTAPERERYNKMMGAPLPDCPADNIHNVVHKGTKLGRKLMEDCRRDERPVWELLADLWVELLVYIAPSGRDEHVKGQEEALVLGGELESPMLAFVDGSHHGGGQADEERHQIGSCDRSQSASSTVFVFRRSRRAMSESSSPPRKKGPKEDRATWSNGRTGFFVSMMKEYADVGRYRGQNGWTKEGWQAMKNRLNERPPGANFTVQQLKDREQRLKKELNVVKTIVEKSGFGWDPCWKYALEAIIN</sequence>
<feature type="transmembrane region" description="Helical" evidence="2">
    <location>
        <begin position="465"/>
        <end position="484"/>
    </location>
</feature>
<feature type="region of interest" description="Disordered" evidence="1">
    <location>
        <begin position="764"/>
        <end position="820"/>
    </location>
</feature>
<evidence type="ECO:0000259" key="3">
    <source>
        <dbReference type="Pfam" id="PF12776"/>
    </source>
</evidence>
<evidence type="ECO:0000259" key="4">
    <source>
        <dbReference type="Pfam" id="PF13968"/>
    </source>
</evidence>
<feature type="transmembrane region" description="Helical" evidence="2">
    <location>
        <begin position="144"/>
        <end position="163"/>
    </location>
</feature>
<feature type="transmembrane region" description="Helical" evidence="2">
    <location>
        <begin position="72"/>
        <end position="93"/>
    </location>
</feature>
<proteinExistence type="predicted"/>
<dbReference type="Pfam" id="PF13968">
    <property type="entry name" value="DUF4220"/>
    <property type="match status" value="1"/>
</dbReference>
<protein>
    <recommendedName>
        <fullName evidence="6">DUF4220 domain-containing protein</fullName>
    </recommendedName>
</protein>
<feature type="transmembrane region" description="Helical" evidence="2">
    <location>
        <begin position="39"/>
        <end position="60"/>
    </location>
</feature>
<dbReference type="AlphaFoldDB" id="M7YU61"/>
<feature type="transmembrane region" description="Helical" evidence="2">
    <location>
        <begin position="439"/>
        <end position="459"/>
    </location>
</feature>
<name>M7YU61_TRIUA</name>
<dbReference type="OMA" id="GELESPM"/>
<feature type="domain" description="DUF4220" evidence="4">
    <location>
        <begin position="155"/>
        <end position="521"/>
    </location>
</feature>
<evidence type="ECO:0008006" key="6">
    <source>
        <dbReference type="Google" id="ProtNLM"/>
    </source>
</evidence>
<reference evidence="5" key="1">
    <citation type="journal article" date="2013" name="Nature">
        <title>Draft genome of the wheat A-genome progenitor Triticum urartu.</title>
        <authorList>
            <person name="Ling H.Q."/>
            <person name="Zhao S."/>
            <person name="Liu D."/>
            <person name="Wang J."/>
            <person name="Sun H."/>
            <person name="Zhang C."/>
            <person name="Fan H."/>
            <person name="Li D."/>
            <person name="Dong L."/>
            <person name="Tao Y."/>
            <person name="Gao C."/>
            <person name="Wu H."/>
            <person name="Li Y."/>
            <person name="Cui Y."/>
            <person name="Guo X."/>
            <person name="Zheng S."/>
            <person name="Wang B."/>
            <person name="Yu K."/>
            <person name="Liang Q."/>
            <person name="Yang W."/>
            <person name="Lou X."/>
            <person name="Chen J."/>
            <person name="Feng M."/>
            <person name="Jian J."/>
            <person name="Zhang X."/>
            <person name="Luo G."/>
            <person name="Jiang Y."/>
            <person name="Liu J."/>
            <person name="Wang Z."/>
            <person name="Sha Y."/>
            <person name="Zhang B."/>
            <person name="Wu H."/>
            <person name="Tang D."/>
            <person name="Shen Q."/>
            <person name="Xue P."/>
            <person name="Zou S."/>
            <person name="Wang X."/>
            <person name="Liu X."/>
            <person name="Wang F."/>
            <person name="Yang Y."/>
            <person name="An X."/>
            <person name="Dong Z."/>
            <person name="Zhang K."/>
            <person name="Zhang X."/>
            <person name="Luo M.C."/>
            <person name="Dvorak J."/>
            <person name="Tong Y."/>
            <person name="Wang J."/>
            <person name="Yang H."/>
            <person name="Li Z."/>
            <person name="Wang D."/>
            <person name="Zhang A."/>
            <person name="Wang J."/>
        </authorList>
    </citation>
    <scope>NUCLEOTIDE SEQUENCE</scope>
</reference>
<feature type="domain" description="Myb/SANT-like" evidence="3">
    <location>
        <begin position="818"/>
        <end position="899"/>
    </location>
</feature>
<evidence type="ECO:0000313" key="5">
    <source>
        <dbReference type="EMBL" id="EMS54233.1"/>
    </source>
</evidence>
<gene>
    <name evidence="5" type="ORF">TRIUR3_12351</name>
</gene>
<accession>M7YU61</accession>
<dbReference type="InterPro" id="IPR025315">
    <property type="entry name" value="DUF4220"/>
</dbReference>
<dbReference type="STRING" id="4572.M7YU61"/>
<dbReference type="Pfam" id="PF12776">
    <property type="entry name" value="Myb_DNA-bind_3"/>
    <property type="match status" value="1"/>
</dbReference>
<dbReference type="InterPro" id="IPR007658">
    <property type="entry name" value="DUF594"/>
</dbReference>
<evidence type="ECO:0000256" key="1">
    <source>
        <dbReference type="SAM" id="MobiDB-lite"/>
    </source>
</evidence>
<dbReference type="InterPro" id="IPR024752">
    <property type="entry name" value="Myb/SANT-like_dom"/>
</dbReference>
<dbReference type="eggNOG" id="ENOG502QSWW">
    <property type="taxonomic scope" value="Eukaryota"/>
</dbReference>
<dbReference type="PANTHER" id="PTHR31325">
    <property type="entry name" value="OS01G0798800 PROTEIN-RELATED"/>
    <property type="match status" value="1"/>
</dbReference>
<evidence type="ECO:0000256" key="2">
    <source>
        <dbReference type="SAM" id="Phobius"/>
    </source>
</evidence>
<organism evidence="5">
    <name type="scientific">Triticum urartu</name>
    <name type="common">Red wild einkorn</name>
    <name type="synonym">Crithodium urartu</name>
    <dbReference type="NCBI Taxonomy" id="4572"/>
    <lineage>
        <taxon>Eukaryota</taxon>
        <taxon>Viridiplantae</taxon>
        <taxon>Streptophyta</taxon>
        <taxon>Embryophyta</taxon>
        <taxon>Tracheophyta</taxon>
        <taxon>Spermatophyta</taxon>
        <taxon>Magnoliopsida</taxon>
        <taxon>Liliopsida</taxon>
        <taxon>Poales</taxon>
        <taxon>Poaceae</taxon>
        <taxon>BOP clade</taxon>
        <taxon>Pooideae</taxon>
        <taxon>Triticodae</taxon>
        <taxon>Triticeae</taxon>
        <taxon>Triticinae</taxon>
        <taxon>Triticum</taxon>
    </lineage>
</organism>
<keyword evidence="2" id="KW-1133">Transmembrane helix</keyword>
<keyword evidence="2" id="KW-0472">Membrane</keyword>